<feature type="binding site" evidence="16">
    <location>
        <position position="176"/>
    </location>
    <ligand>
        <name>ATP</name>
        <dbReference type="ChEBI" id="CHEBI:30616"/>
        <label>1</label>
    </ligand>
</feature>
<comment type="cofactor">
    <cofactor evidence="1">
        <name>Mn(2+)</name>
        <dbReference type="ChEBI" id="CHEBI:29035"/>
    </cofactor>
</comment>
<feature type="binding site" evidence="16">
    <location>
        <position position="129"/>
    </location>
    <ligand>
        <name>ATP</name>
        <dbReference type="ChEBI" id="CHEBI:30616"/>
        <label>1</label>
    </ligand>
</feature>
<feature type="binding site" evidence="16">
    <location>
        <position position="813"/>
    </location>
    <ligand>
        <name>ATP</name>
        <dbReference type="ChEBI" id="CHEBI:30616"/>
        <label>2</label>
    </ligand>
</feature>
<keyword evidence="10 16" id="KW-0067">ATP-binding</keyword>
<dbReference type="Gene3D" id="3.30.470.20">
    <property type="entry name" value="ATP-grasp fold, B domain"/>
    <property type="match status" value="2"/>
</dbReference>
<evidence type="ECO:0000256" key="10">
    <source>
        <dbReference type="ARBA" id="ARBA00022840"/>
    </source>
</evidence>
<feature type="binding site" evidence="16">
    <location>
        <position position="739"/>
    </location>
    <ligand>
        <name>ATP</name>
        <dbReference type="ChEBI" id="CHEBI:30616"/>
        <label>2</label>
    </ligand>
</feature>
<accession>A0A2M7SF25</accession>
<evidence type="ECO:0000256" key="14">
    <source>
        <dbReference type="ARBA" id="ARBA00047359"/>
    </source>
</evidence>
<feature type="binding site" evidence="16">
    <location>
        <position position="785"/>
    </location>
    <ligand>
        <name>ATP</name>
        <dbReference type="ChEBI" id="CHEBI:30616"/>
        <label>2</label>
    </ligand>
</feature>
<dbReference type="Gene3D" id="3.40.50.1380">
    <property type="entry name" value="Methylglyoxal synthase-like domain"/>
    <property type="match status" value="1"/>
</dbReference>
<dbReference type="FunFam" id="3.30.470.20:FF:000026">
    <property type="entry name" value="Carbamoyl-phosphate synthase large chain"/>
    <property type="match status" value="1"/>
</dbReference>
<feature type="binding site" evidence="16">
    <location>
        <position position="867"/>
    </location>
    <ligand>
        <name>Mg(2+)</name>
        <dbReference type="ChEBI" id="CHEBI:18420"/>
        <label>4</label>
    </ligand>
</feature>
<evidence type="ECO:0000256" key="8">
    <source>
        <dbReference type="ARBA" id="ARBA00022737"/>
    </source>
</evidence>
<comment type="catalytic activity">
    <reaction evidence="14 16">
        <text>hydrogencarbonate + NH4(+) + 2 ATP = carbamoyl phosphate + 2 ADP + phosphate + 2 H(+)</text>
        <dbReference type="Rhea" id="RHEA:18029"/>
        <dbReference type="ChEBI" id="CHEBI:15378"/>
        <dbReference type="ChEBI" id="CHEBI:17544"/>
        <dbReference type="ChEBI" id="CHEBI:28938"/>
        <dbReference type="ChEBI" id="CHEBI:30616"/>
        <dbReference type="ChEBI" id="CHEBI:43474"/>
        <dbReference type="ChEBI" id="CHEBI:58228"/>
        <dbReference type="ChEBI" id="CHEBI:456216"/>
        <dbReference type="EC" id="6.3.4.16"/>
    </reaction>
</comment>
<keyword evidence="8 16" id="KW-0677">Repeat</keyword>
<dbReference type="GO" id="GO:0006526">
    <property type="term" value="P:L-arginine biosynthetic process"/>
    <property type="evidence" value="ECO:0007669"/>
    <property type="project" value="UniProtKB-UniRule"/>
</dbReference>
<evidence type="ECO:0000259" key="18">
    <source>
        <dbReference type="PROSITE" id="PS51855"/>
    </source>
</evidence>
<feature type="binding site" evidence="16">
    <location>
        <position position="300"/>
    </location>
    <ligand>
        <name>Mg(2+)</name>
        <dbReference type="ChEBI" id="CHEBI:18420"/>
        <label>2</label>
    </ligand>
</feature>
<dbReference type="FunFam" id="3.40.50.20:FF:000001">
    <property type="entry name" value="Carbamoyl-phosphate synthase large chain"/>
    <property type="match status" value="1"/>
</dbReference>
<dbReference type="PRINTS" id="PR00098">
    <property type="entry name" value="CPSASE"/>
</dbReference>
<dbReference type="Gene3D" id="3.40.50.20">
    <property type="match status" value="2"/>
</dbReference>
<dbReference type="InterPro" id="IPR058047">
    <property type="entry name" value="CPSase_preATP-grasp"/>
</dbReference>
<comment type="caution">
    <text evidence="16">Lacks conserved residue(s) required for the propagation of feature annotation.</text>
</comment>
<dbReference type="FunFam" id="3.40.50.20:FF:000003">
    <property type="entry name" value="Carbamoyl-phosphate synthase large chain"/>
    <property type="match status" value="1"/>
</dbReference>
<dbReference type="GO" id="GO:0005524">
    <property type="term" value="F:ATP binding"/>
    <property type="evidence" value="ECO:0007669"/>
    <property type="project" value="UniProtKB-UniRule"/>
</dbReference>
<feature type="binding site" evidence="16">
    <location>
        <position position="812"/>
    </location>
    <ligand>
        <name>ATP</name>
        <dbReference type="ChEBI" id="CHEBI:30616"/>
        <label>2</label>
    </ligand>
</feature>
<feature type="binding site" evidence="16">
    <location>
        <position position="853"/>
    </location>
    <ligand>
        <name>Mn(2+)</name>
        <dbReference type="ChEBI" id="CHEBI:29035"/>
        <label>3</label>
    </ligand>
</feature>
<dbReference type="GO" id="GO:0006541">
    <property type="term" value="P:glutamine metabolic process"/>
    <property type="evidence" value="ECO:0007669"/>
    <property type="project" value="TreeGrafter"/>
</dbReference>
<name>A0A2M7SF25_9BACT</name>
<feature type="binding site" evidence="16">
    <location>
        <position position="865"/>
    </location>
    <ligand>
        <name>Mn(2+)</name>
        <dbReference type="ChEBI" id="CHEBI:29035"/>
        <label>3</label>
    </ligand>
</feature>
<gene>
    <name evidence="16" type="primary">carB</name>
    <name evidence="19" type="ORF">COY52_01320</name>
</gene>
<feature type="binding site" evidence="16">
    <location>
        <position position="298"/>
    </location>
    <ligand>
        <name>Mn(2+)</name>
        <dbReference type="ChEBI" id="CHEBI:29035"/>
        <label>2</label>
    </ligand>
</feature>
<dbReference type="EMBL" id="PFMR01000040">
    <property type="protein sequence ID" value="PIZ18080.1"/>
    <property type="molecule type" value="Genomic_DNA"/>
</dbReference>
<feature type="binding site" evidence="16">
    <location>
        <position position="242"/>
    </location>
    <ligand>
        <name>ATP</name>
        <dbReference type="ChEBI" id="CHEBI:30616"/>
        <label>1</label>
    </ligand>
</feature>
<evidence type="ECO:0000256" key="16">
    <source>
        <dbReference type="HAMAP-Rule" id="MF_01210"/>
    </source>
</evidence>
<dbReference type="PROSITE" id="PS51257">
    <property type="entry name" value="PROKAR_LIPOPROTEIN"/>
    <property type="match status" value="1"/>
</dbReference>
<reference evidence="20" key="1">
    <citation type="submission" date="2017-09" db="EMBL/GenBank/DDBJ databases">
        <title>Depth-based differentiation of microbial function through sediment-hosted aquifers and enrichment of novel symbionts in the deep terrestrial subsurface.</title>
        <authorList>
            <person name="Probst A.J."/>
            <person name="Ladd B."/>
            <person name="Jarett J.K."/>
            <person name="Geller-Mcgrath D.E."/>
            <person name="Sieber C.M.K."/>
            <person name="Emerson J.B."/>
            <person name="Anantharaman K."/>
            <person name="Thomas B.C."/>
            <person name="Malmstrom R."/>
            <person name="Stieglmeier M."/>
            <person name="Klingl A."/>
            <person name="Woyke T."/>
            <person name="Ryan C.M."/>
            <person name="Banfield J.F."/>
        </authorList>
    </citation>
    <scope>NUCLEOTIDE SEQUENCE [LARGE SCALE GENOMIC DNA]</scope>
</reference>
<dbReference type="InterPro" id="IPR013815">
    <property type="entry name" value="ATP_grasp_subdomain_1"/>
</dbReference>
<dbReference type="GO" id="GO:0005737">
    <property type="term" value="C:cytoplasm"/>
    <property type="evidence" value="ECO:0007669"/>
    <property type="project" value="TreeGrafter"/>
</dbReference>
<dbReference type="PANTHER" id="PTHR11405">
    <property type="entry name" value="CARBAMOYLTRANSFERASE FAMILY MEMBER"/>
    <property type="match status" value="1"/>
</dbReference>
<evidence type="ECO:0000256" key="6">
    <source>
        <dbReference type="ARBA" id="ARBA00022605"/>
    </source>
</evidence>
<feature type="binding site" evidence="16">
    <location>
        <position position="298"/>
    </location>
    <ligand>
        <name>ATP</name>
        <dbReference type="ChEBI" id="CHEBI:30616"/>
        <label>1</label>
    </ligand>
</feature>
<dbReference type="SUPFAM" id="SSF52335">
    <property type="entry name" value="Methylglyoxal synthase-like"/>
    <property type="match status" value="1"/>
</dbReference>
<feature type="binding site" evidence="16">
    <location>
        <position position="867"/>
    </location>
    <ligand>
        <name>Mn(2+)</name>
        <dbReference type="ChEBI" id="CHEBI:29035"/>
        <label>4</label>
    </ligand>
</feature>
<dbReference type="Gene3D" id="3.30.1490.20">
    <property type="entry name" value="ATP-grasp fold, A domain"/>
    <property type="match status" value="1"/>
</dbReference>
<dbReference type="CDD" id="cd01424">
    <property type="entry name" value="MGS_CPS_II"/>
    <property type="match status" value="1"/>
</dbReference>
<dbReference type="NCBIfam" id="NF009455">
    <property type="entry name" value="PRK12815.1"/>
    <property type="match status" value="1"/>
</dbReference>
<feature type="binding site" evidence="16">
    <location>
        <position position="300"/>
    </location>
    <ligand>
        <name>Mn(2+)</name>
        <dbReference type="ChEBI" id="CHEBI:29035"/>
        <label>2</label>
    </ligand>
</feature>
<dbReference type="Pfam" id="PF02786">
    <property type="entry name" value="CPSase_L_D2"/>
    <property type="match status" value="2"/>
</dbReference>
<feature type="binding site" evidence="16">
    <location>
        <position position="853"/>
    </location>
    <ligand>
        <name>ATP</name>
        <dbReference type="ChEBI" id="CHEBI:30616"/>
        <label>2</label>
    </ligand>
</feature>
<comment type="domain">
    <text evidence="16">The large subunit is composed of 2 ATP-grasp domains that are involved in binding the 2 ATP molecules needed for carbamoyl phosphate synthesis. The N-terminal ATP-grasp domain (referred to as the carboxyphosphate synthetic component) catalyzes the ATP-dependent phosphorylation of hydrogencarbonate to carboxyphosphate and the subsequent nucleophilic attack by ammonia to form a carbamate intermediate. The C-terminal ATP-grasp domain (referred to as the carbamoyl phosphate synthetic component) then catalyzes the phosphorylation of carbamate with the second ATP to form the end product carbamoyl phosphate. The reactive and unstable enzyme intermediates are sequentially channeled from one active site to the next through the interior of the protein over a distance of at least 96 A.</text>
</comment>
<dbReference type="GO" id="GO:0004088">
    <property type="term" value="F:carbamoyl-phosphate synthase (glutamine-hydrolyzing) activity"/>
    <property type="evidence" value="ECO:0007669"/>
    <property type="project" value="UniProtKB-UniRule"/>
</dbReference>
<evidence type="ECO:0000256" key="5">
    <source>
        <dbReference type="ARBA" id="ARBA00022598"/>
    </source>
</evidence>
<comment type="cofactor">
    <cofactor evidence="16">
        <name>Mg(2+)</name>
        <dbReference type="ChEBI" id="CHEBI:18420"/>
    </cofactor>
    <cofactor evidence="16">
        <name>Mn(2+)</name>
        <dbReference type="ChEBI" id="CHEBI:29035"/>
    </cofactor>
    <text evidence="16">Binds 4 Mg(2+) or Mn(2+) ions per subunit.</text>
</comment>
<keyword evidence="9 16" id="KW-0547">Nucleotide-binding</keyword>
<evidence type="ECO:0000256" key="3">
    <source>
        <dbReference type="ARBA" id="ARBA00009799"/>
    </source>
</evidence>
<comment type="pathway">
    <text evidence="2 16">Amino-acid biosynthesis; L-arginine biosynthesis; carbamoyl phosphate from bicarbonate: step 1/1.</text>
</comment>
<dbReference type="SMART" id="SM00851">
    <property type="entry name" value="MGS"/>
    <property type="match status" value="1"/>
</dbReference>
<dbReference type="EC" id="6.3.4.16" evidence="16"/>
<feature type="domain" description="ATP-grasp" evidence="17">
    <location>
        <begin position="133"/>
        <end position="327"/>
    </location>
</feature>
<dbReference type="InterPro" id="IPR011761">
    <property type="entry name" value="ATP-grasp"/>
</dbReference>
<proteinExistence type="inferred from homology"/>
<keyword evidence="6 16" id="KW-0028">Amino-acid biosynthesis</keyword>
<dbReference type="HAMAP" id="MF_01210_B">
    <property type="entry name" value="CPSase_L_chain_B"/>
    <property type="match status" value="1"/>
</dbReference>
<keyword evidence="13" id="KW-0464">Manganese</keyword>
<evidence type="ECO:0000313" key="20">
    <source>
        <dbReference type="Proteomes" id="UP000229307"/>
    </source>
</evidence>
<feature type="binding site" evidence="16">
    <location>
        <position position="169"/>
    </location>
    <ligand>
        <name>ATP</name>
        <dbReference type="ChEBI" id="CHEBI:30616"/>
        <label>1</label>
    </ligand>
</feature>
<feature type="binding site" evidence="16">
    <location>
        <position position="865"/>
    </location>
    <ligand>
        <name>Mg(2+)</name>
        <dbReference type="ChEBI" id="CHEBI:18420"/>
        <label>3</label>
    </ligand>
</feature>
<dbReference type="PROSITE" id="PS00866">
    <property type="entry name" value="CPSASE_1"/>
    <property type="match status" value="2"/>
</dbReference>
<keyword evidence="11" id="KW-0460">Magnesium</keyword>
<comment type="caution">
    <text evidence="19">The sequence shown here is derived from an EMBL/GenBank/DDBJ whole genome shotgun (WGS) entry which is preliminary data.</text>
</comment>
<dbReference type="PANTHER" id="PTHR11405:SF53">
    <property type="entry name" value="CARBAMOYL-PHOSPHATE SYNTHASE [AMMONIA], MITOCHONDRIAL"/>
    <property type="match status" value="1"/>
</dbReference>
<protein>
    <recommendedName>
        <fullName evidence="16">Carbamoyl phosphate synthase large chain</fullName>
        <ecNumber evidence="16">6.3.4.16</ecNumber>
        <ecNumber evidence="16">6.3.5.5</ecNumber>
    </recommendedName>
    <alternativeName>
        <fullName evidence="16">Carbamoyl phosphate synthetase ammonia chain</fullName>
    </alternativeName>
</protein>
<evidence type="ECO:0000256" key="15">
    <source>
        <dbReference type="ARBA" id="ARBA00048816"/>
    </source>
</evidence>
<comment type="subunit">
    <text evidence="16">Composed of two chains; the small (or glutamine) chain promotes the hydrolysis of glutamine to ammonia, which is used by the large (or ammonia) chain to synthesize carbamoyl phosphate. Tetramer of heterodimers (alpha,beta)4.</text>
</comment>
<evidence type="ECO:0000256" key="1">
    <source>
        <dbReference type="ARBA" id="ARBA00001936"/>
    </source>
</evidence>
<dbReference type="InterPro" id="IPR005479">
    <property type="entry name" value="CPAse_ATP-bd"/>
</dbReference>
<feature type="domain" description="ATP-grasp" evidence="17">
    <location>
        <begin position="703"/>
        <end position="894"/>
    </location>
</feature>
<feature type="binding site" evidence="16">
    <location>
        <position position="208"/>
    </location>
    <ligand>
        <name>ATP</name>
        <dbReference type="ChEBI" id="CHEBI:30616"/>
        <label>1</label>
    </ligand>
</feature>
<dbReference type="InterPro" id="IPR036914">
    <property type="entry name" value="MGS-like_dom_sf"/>
</dbReference>
<feature type="binding site" evidence="16">
    <location>
        <position position="241"/>
    </location>
    <ligand>
        <name>ATP</name>
        <dbReference type="ChEBI" id="CHEBI:30616"/>
        <label>1</label>
    </ligand>
</feature>
<comment type="similarity">
    <text evidence="3 16">Belongs to the CarB family.</text>
</comment>
<dbReference type="InterPro" id="IPR033937">
    <property type="entry name" value="MGS_CPS_CarB"/>
</dbReference>
<feature type="binding site" evidence="16">
    <location>
        <position position="865"/>
    </location>
    <ligand>
        <name>ATP</name>
        <dbReference type="ChEBI" id="CHEBI:30616"/>
        <label>2</label>
    </ligand>
</feature>
<evidence type="ECO:0000256" key="13">
    <source>
        <dbReference type="ARBA" id="ARBA00023211"/>
    </source>
</evidence>
<comment type="catalytic activity">
    <reaction evidence="15 16">
        <text>hydrogencarbonate + L-glutamine + 2 ATP + H2O = carbamoyl phosphate + L-glutamate + 2 ADP + phosphate + 2 H(+)</text>
        <dbReference type="Rhea" id="RHEA:18633"/>
        <dbReference type="ChEBI" id="CHEBI:15377"/>
        <dbReference type="ChEBI" id="CHEBI:15378"/>
        <dbReference type="ChEBI" id="CHEBI:17544"/>
        <dbReference type="ChEBI" id="CHEBI:29985"/>
        <dbReference type="ChEBI" id="CHEBI:30616"/>
        <dbReference type="ChEBI" id="CHEBI:43474"/>
        <dbReference type="ChEBI" id="CHEBI:58228"/>
        <dbReference type="ChEBI" id="CHEBI:58359"/>
        <dbReference type="ChEBI" id="CHEBI:456216"/>
        <dbReference type="EC" id="6.3.5.5"/>
    </reaction>
</comment>
<dbReference type="Pfam" id="PF02142">
    <property type="entry name" value="MGS"/>
    <property type="match status" value="1"/>
</dbReference>
<dbReference type="FunFam" id="3.30.1490.20:FF:000001">
    <property type="entry name" value="Carbamoyl-phosphate synthase large chain"/>
    <property type="match status" value="1"/>
</dbReference>
<feature type="binding site" evidence="16">
    <location>
        <position position="215"/>
    </location>
    <ligand>
        <name>ATP</name>
        <dbReference type="ChEBI" id="CHEBI:30616"/>
        <label>1</label>
    </ligand>
</feature>
<evidence type="ECO:0000256" key="2">
    <source>
        <dbReference type="ARBA" id="ARBA00005077"/>
    </source>
</evidence>
<feature type="binding site" evidence="16">
    <location>
        <position position="284"/>
    </location>
    <ligand>
        <name>ATP</name>
        <dbReference type="ChEBI" id="CHEBI:30616"/>
        <label>1</label>
    </ligand>
</feature>
<dbReference type="SUPFAM" id="SSF52440">
    <property type="entry name" value="PreATP-grasp domain"/>
    <property type="match status" value="2"/>
</dbReference>
<dbReference type="InterPro" id="IPR005483">
    <property type="entry name" value="CPSase_dom"/>
</dbReference>
<dbReference type="InterPro" id="IPR011607">
    <property type="entry name" value="MGS-like_dom"/>
</dbReference>
<dbReference type="GO" id="GO:0046872">
    <property type="term" value="F:metal ion binding"/>
    <property type="evidence" value="ECO:0007669"/>
    <property type="project" value="UniProtKB-KW"/>
</dbReference>
<feature type="binding site" evidence="16">
    <location>
        <position position="298"/>
    </location>
    <ligand>
        <name>Mg(2+)</name>
        <dbReference type="ChEBI" id="CHEBI:18420"/>
        <label>2</label>
    </ligand>
</feature>
<evidence type="ECO:0000256" key="4">
    <source>
        <dbReference type="ARBA" id="ARBA00022571"/>
    </source>
</evidence>
<feature type="binding site" evidence="16">
    <location>
        <position position="298"/>
    </location>
    <ligand>
        <name>Mg(2+)</name>
        <dbReference type="ChEBI" id="CHEBI:18420"/>
        <label>1</label>
    </ligand>
</feature>
<dbReference type="NCBIfam" id="NF003671">
    <property type="entry name" value="PRK05294.1"/>
    <property type="match status" value="1"/>
</dbReference>
<feature type="binding site" evidence="16">
    <location>
        <position position="811"/>
    </location>
    <ligand>
        <name>ATP</name>
        <dbReference type="ChEBI" id="CHEBI:30616"/>
        <label>2</label>
    </ligand>
</feature>
<feature type="binding site" evidence="16">
    <location>
        <position position="243"/>
    </location>
    <ligand>
        <name>ATP</name>
        <dbReference type="ChEBI" id="CHEBI:30616"/>
        <label>1</label>
    </ligand>
</feature>
<feature type="binding site" evidence="16">
    <location>
        <position position="284"/>
    </location>
    <ligand>
        <name>Mn(2+)</name>
        <dbReference type="ChEBI" id="CHEBI:29035"/>
        <label>1</label>
    </ligand>
</feature>
<feature type="binding site" evidence="16">
    <location>
        <position position="284"/>
    </location>
    <ligand>
        <name>Mg(2+)</name>
        <dbReference type="ChEBI" id="CHEBI:18420"/>
        <label>1</label>
    </ligand>
</feature>
<dbReference type="UniPathway" id="UPA00068">
    <property type="reaction ID" value="UER00171"/>
</dbReference>
<dbReference type="InterPro" id="IPR006275">
    <property type="entry name" value="CPSase_lsu"/>
</dbReference>
<keyword evidence="12 16" id="KW-0665">Pyrimidine biosynthesis</keyword>
<dbReference type="AlphaFoldDB" id="A0A2M7SF25"/>
<evidence type="ECO:0000256" key="9">
    <source>
        <dbReference type="ARBA" id="ARBA00022741"/>
    </source>
</evidence>
<feature type="binding site" evidence="16">
    <location>
        <position position="780"/>
    </location>
    <ligand>
        <name>ATP</name>
        <dbReference type="ChEBI" id="CHEBI:30616"/>
        <label>2</label>
    </ligand>
</feature>
<dbReference type="Pfam" id="PF02787">
    <property type="entry name" value="CPSase_L_D3"/>
    <property type="match status" value="1"/>
</dbReference>
<dbReference type="EC" id="6.3.5.5" evidence="16"/>
<feature type="binding site" evidence="16">
    <location>
        <position position="298"/>
    </location>
    <ligand>
        <name>Mn(2+)</name>
        <dbReference type="ChEBI" id="CHEBI:29035"/>
        <label>1</label>
    </ligand>
</feature>
<feature type="binding site" evidence="16">
    <location>
        <position position="853"/>
    </location>
    <ligand>
        <name>Mg(2+)</name>
        <dbReference type="ChEBI" id="CHEBI:18420"/>
        <label>3</label>
    </ligand>
</feature>
<evidence type="ECO:0000256" key="12">
    <source>
        <dbReference type="ARBA" id="ARBA00022975"/>
    </source>
</evidence>
<feature type="region of interest" description="Allosteric domain" evidence="16">
    <location>
        <begin position="961"/>
        <end position="1097"/>
    </location>
</feature>
<feature type="binding site" evidence="16">
    <location>
        <position position="175"/>
    </location>
    <ligand>
        <name>ATP</name>
        <dbReference type="ChEBI" id="CHEBI:30616"/>
        <label>1</label>
    </ligand>
</feature>
<comment type="function">
    <text evidence="16">Large subunit of the glutamine-dependent carbamoyl phosphate synthetase (CPSase). CPSase catalyzes the formation of carbamoyl phosphate from the ammonia moiety of glutamine, carbonate, and phosphate donated by ATP, constituting the first step of 2 biosynthetic pathways, one leading to arginine and/or urea and the other to pyrimidine nucleotides. The large subunit (synthetase) binds the substrates ammonia (free or transferred from glutamine from the small subunit), hydrogencarbonate and ATP and carries out an ATP-coupled ligase reaction, activating hydrogencarbonate by forming carboxy phosphate which reacts with ammonia to form carbamoyl phosphate.</text>
</comment>
<dbReference type="Gene3D" id="1.10.1030.10">
    <property type="entry name" value="Carbamoyl-phosphate synthetase, large subunit oligomerisation domain"/>
    <property type="match status" value="1"/>
</dbReference>
<feature type="binding site" evidence="16">
    <location>
        <position position="865"/>
    </location>
    <ligand>
        <name>Mg(2+)</name>
        <dbReference type="ChEBI" id="CHEBI:18420"/>
        <label>4</label>
    </ligand>
</feature>
<feature type="binding site" evidence="16">
    <location>
        <position position="778"/>
    </location>
    <ligand>
        <name>ATP</name>
        <dbReference type="ChEBI" id="CHEBI:30616"/>
        <label>2</label>
    </ligand>
</feature>
<organism evidence="19 20">
    <name type="scientific">Candidatus Desantisbacteria bacterium CG_4_10_14_0_8_um_filter_48_22</name>
    <dbReference type="NCBI Taxonomy" id="1974543"/>
    <lineage>
        <taxon>Bacteria</taxon>
        <taxon>Candidatus Desantisiibacteriota</taxon>
    </lineage>
</organism>
<comment type="pathway">
    <text evidence="16">Pyrimidine metabolism; UMP biosynthesis via de novo pathway; (S)-dihydroorotate from bicarbonate: step 1/3.</text>
</comment>
<dbReference type="UniPathway" id="UPA00070">
    <property type="reaction ID" value="UER00115"/>
</dbReference>
<dbReference type="PROSITE" id="PS51855">
    <property type="entry name" value="MGS"/>
    <property type="match status" value="1"/>
</dbReference>
<dbReference type="PROSITE" id="PS00867">
    <property type="entry name" value="CPSASE_2"/>
    <property type="match status" value="1"/>
</dbReference>
<keyword evidence="7" id="KW-0479">Metal-binding</keyword>
<feature type="domain" description="MGS-like" evidence="18">
    <location>
        <begin position="961"/>
        <end position="1097"/>
    </location>
</feature>
<sequence>MAKLPDINKVLIIGSGPIIIGQACEFDYSGTQACKALRSMGYKIILVNSNPATIMTDPGMADITYIEPLTAEFIEKIIEKERPDALLPNLGGQTGLNMASDLFKKGILQKYGTRIIGVQADAIERGEDRLAFKETMQKLDIPLPQSDLAYSVEEALEIAKKLGYPVIVRPAYTMGGTGGGTVFNEEELKFTAARGITASLIGQILIEKSVIGWEELELEVVRDRENNMITVCFIENIDPMGVHTGDSFCSAPMLTISKEVQDKLQEYSYRIVEAIGVIGGTNIQFAHNSFDDRIVAIEINPRTSRSSALASKATGFPIAWVSSRLAGGDLLKDIPYWRDGTLDKYTPSGDYVVIKFARWAFEKFPGAKDKLGTEMKAVGEIMSIGKNYKEAFQKSIRGLENNRYGLGFAKNFNKLSADELRDLLRDPSSERQFIMYEALRKGVSVDELYEKTKIKKWFIEQMKELVEFEEELILKGQRSKLKNKKLDTGHWTLDTALLRKAKEWGFSDRYLGKILGIPEEQIRNQRKKINKTEAWDKVPVSGASAYYYYSTYCDRLSTFQSSNKVLSKTGSYNGADKVETSDKKKIMILGGGPNRIGQGIEFDYCCVHCSLALKELGYETIMVNSNPETVSTDYDTSDKLYFEPLTLEDVLSIVEKEKPLGVIVQLGGQTPLNLTVPLQKAGVNILGTSPDSIDIAEDRERFKQLLDKLKLKQAENGTAFSFKEAKKIASEIGYPVMVRPSYVLGGRAMRVVYDESSLEEFMAIAVEASPEHPILVDKFLEDAIEIDVDAVADGDKCVVCGIMEHIEEAGIHSGDSASVIPPFSLSDKVIAELKESTYKMAKELKVIGLMNVQYAIKNETIYVLEVNPRASRTVPFVSKATGVPWAKIASKVMVGKKLKELGIEKEVDITHVAVKESVFPFNRFPGVDPILGPEMKSTGEVMGIDREFGLAFAKSQIAAGTILPVKGNVFISVKEKDKRSMIFIAKKLADLGFRILATKGTAKVLENNDIQVTEVQKIHEGRPNVVDMMKNKEIQLLINTPSGKKPKSDQISIRAYAVMNNIPIITTVSGAQAAVNGIESLIKKQIGIKSLQEYHKE</sequence>
<dbReference type="SMART" id="SM01096">
    <property type="entry name" value="CPSase_L_D3"/>
    <property type="match status" value="1"/>
</dbReference>
<feature type="binding site" evidence="16">
    <location>
        <position position="865"/>
    </location>
    <ligand>
        <name>Mn(2+)</name>
        <dbReference type="ChEBI" id="CHEBI:29035"/>
        <label>4</label>
    </ligand>
</feature>
<dbReference type="FunFam" id="3.30.470.20:FF:000013">
    <property type="entry name" value="Carbamoyl-phosphate synthase large chain"/>
    <property type="match status" value="1"/>
</dbReference>
<dbReference type="GO" id="GO:0044205">
    <property type="term" value="P:'de novo' UMP biosynthetic process"/>
    <property type="evidence" value="ECO:0007669"/>
    <property type="project" value="UniProtKB-UniRule"/>
</dbReference>
<dbReference type="PROSITE" id="PS50975">
    <property type="entry name" value="ATP_GRASP"/>
    <property type="match status" value="2"/>
</dbReference>
<dbReference type="SUPFAM" id="SSF48108">
    <property type="entry name" value="Carbamoyl phosphate synthetase, large subunit connection domain"/>
    <property type="match status" value="1"/>
</dbReference>
<dbReference type="Proteomes" id="UP000229307">
    <property type="component" value="Unassembled WGS sequence"/>
</dbReference>
<keyword evidence="5 16" id="KW-0436">Ligase</keyword>
<evidence type="ECO:0000313" key="19">
    <source>
        <dbReference type="EMBL" id="PIZ18080.1"/>
    </source>
</evidence>
<dbReference type="NCBIfam" id="TIGR01369">
    <property type="entry name" value="CPSaseII_lrg"/>
    <property type="match status" value="1"/>
</dbReference>
<feature type="region of interest" description="Carboxyphosphate synthetic domain" evidence="16">
    <location>
        <begin position="1"/>
        <end position="400"/>
    </location>
</feature>
<evidence type="ECO:0000256" key="11">
    <source>
        <dbReference type="ARBA" id="ARBA00022842"/>
    </source>
</evidence>
<dbReference type="InterPro" id="IPR016185">
    <property type="entry name" value="PreATP-grasp_dom_sf"/>
</dbReference>
<feature type="binding site" evidence="16">
    <location>
        <position position="210"/>
    </location>
    <ligand>
        <name>ATP</name>
        <dbReference type="ChEBI" id="CHEBI:30616"/>
        <label>1</label>
    </ligand>
</feature>
<evidence type="ECO:0000259" key="17">
    <source>
        <dbReference type="PROSITE" id="PS50975"/>
    </source>
</evidence>
<dbReference type="Pfam" id="PF25596">
    <property type="entry name" value="CPSase_L_D1"/>
    <property type="match status" value="2"/>
</dbReference>
<keyword evidence="4 16" id="KW-0055">Arginine biosynthesis</keyword>
<feature type="binding site" evidence="16">
    <location>
        <position position="810"/>
    </location>
    <ligand>
        <name>ATP</name>
        <dbReference type="ChEBI" id="CHEBI:30616"/>
        <label>2</label>
    </ligand>
</feature>
<dbReference type="SUPFAM" id="SSF56059">
    <property type="entry name" value="Glutathione synthetase ATP-binding domain-like"/>
    <property type="match status" value="2"/>
</dbReference>
<evidence type="ECO:0000256" key="7">
    <source>
        <dbReference type="ARBA" id="ARBA00022723"/>
    </source>
</evidence>
<dbReference type="InterPro" id="IPR005480">
    <property type="entry name" value="CPSase_lsu_oligo"/>
</dbReference>
<dbReference type="GO" id="GO:0004087">
    <property type="term" value="F:carbamoyl-phosphate synthase (ammonia) activity"/>
    <property type="evidence" value="ECO:0007669"/>
    <property type="project" value="UniProtKB-EC"/>
</dbReference>
<dbReference type="InterPro" id="IPR036897">
    <property type="entry name" value="CarbamoylP_synth_lsu_oligo_sf"/>
</dbReference>